<name>A0A285PI85_9HYPH</name>
<sequence>MVNAITQDNRETFPIANAGQVDFTVSFAFQQEEDLEFSKWVNEAYVPLILNVDYTVTGGYGAAGGLHLTTPAEAGQKYRIKGLAELDINIQVTGQRRDPEIINSLFERCLIWATEQGREVARVLGPFKDLLEQALPAAQAASDQANAAIAATTQIKDDAIAATGQILTEAQTAKDQAVAAKDQAESARNAAQAATPISASDKGRELVGKETASEMRTVLGAASTVELSTKADASHNHAIGDMTGVNTAFDLAQGLFGGKGPSDLGGAKPIGFKIFTSSTQATLTVGTKYILVLAIGGGGGSASYNGVVGNGGPGATTLGFSLTPDPELSVTVGGGGSSGWNSSSAGGSSSAGTVVAGGGGRGTTNGVSAYSGGRGSAQGGMDIGLSHPSYGNPKGSGVVCIWEFG</sequence>
<evidence type="ECO:0000259" key="2">
    <source>
        <dbReference type="Pfam" id="PF21722"/>
    </source>
</evidence>
<feature type="domain" description="Glycine-rich" evidence="2">
    <location>
        <begin position="280"/>
        <end position="397"/>
    </location>
</feature>
<reference evidence="3 4" key="1">
    <citation type="submission" date="2017-09" db="EMBL/GenBank/DDBJ databases">
        <authorList>
            <person name="Ehlers B."/>
            <person name="Leendertz F.H."/>
        </authorList>
    </citation>
    <scope>NUCLEOTIDE SEQUENCE [LARGE SCALE GENOMIC DNA]</scope>
    <source>
        <strain evidence="3 4">DSM 18289</strain>
    </source>
</reference>
<feature type="compositionally biased region" description="Low complexity" evidence="1">
    <location>
        <begin position="339"/>
        <end position="354"/>
    </location>
</feature>
<dbReference type="InterPro" id="IPR049304">
    <property type="entry name" value="Gly_rich_dom"/>
</dbReference>
<feature type="region of interest" description="Disordered" evidence="1">
    <location>
        <begin position="331"/>
        <end position="358"/>
    </location>
</feature>
<dbReference type="Proteomes" id="UP000219439">
    <property type="component" value="Unassembled WGS sequence"/>
</dbReference>
<dbReference type="RefSeq" id="WP_141401293.1">
    <property type="nucleotide sequence ID" value="NZ_OBEL01000006.1"/>
</dbReference>
<gene>
    <name evidence="3" type="ORF">SAMN06265368_4071</name>
</gene>
<dbReference type="Pfam" id="PF21722">
    <property type="entry name" value="Gly_rich_2"/>
    <property type="match status" value="1"/>
</dbReference>
<accession>A0A285PI85</accession>
<evidence type="ECO:0000256" key="1">
    <source>
        <dbReference type="SAM" id="MobiDB-lite"/>
    </source>
</evidence>
<organism evidence="3 4">
    <name type="scientific">Cohaesibacter gelatinilyticus</name>
    <dbReference type="NCBI Taxonomy" id="372072"/>
    <lineage>
        <taxon>Bacteria</taxon>
        <taxon>Pseudomonadati</taxon>
        <taxon>Pseudomonadota</taxon>
        <taxon>Alphaproteobacteria</taxon>
        <taxon>Hyphomicrobiales</taxon>
        <taxon>Cohaesibacteraceae</taxon>
    </lineage>
</organism>
<dbReference type="AlphaFoldDB" id="A0A285PI85"/>
<keyword evidence="4" id="KW-1185">Reference proteome</keyword>
<evidence type="ECO:0000313" key="4">
    <source>
        <dbReference type="Proteomes" id="UP000219439"/>
    </source>
</evidence>
<protein>
    <recommendedName>
        <fullName evidence="2">Glycine-rich domain-containing protein</fullName>
    </recommendedName>
</protein>
<dbReference type="OrthoDB" id="574763at356"/>
<dbReference type="EMBL" id="OBEL01000006">
    <property type="protein sequence ID" value="SNZ20957.1"/>
    <property type="molecule type" value="Genomic_DNA"/>
</dbReference>
<proteinExistence type="predicted"/>
<evidence type="ECO:0000313" key="3">
    <source>
        <dbReference type="EMBL" id="SNZ20957.1"/>
    </source>
</evidence>